<dbReference type="Gene3D" id="2.60.40.10">
    <property type="entry name" value="Immunoglobulins"/>
    <property type="match status" value="4"/>
</dbReference>
<sequence>MKQAITGIILFSLFFQGLFCFDNKCKTHIYDHVNTFYVGKTPQESKTKPTKLYLSLINENINVPTNKTLFELDRKEVYFGQENLTKQFEKIIFSRPTMIIWGDQNFKKKTKQQNFYSSLFDQSNLQTTNDLINFKIPSITVSYSDFQFIQKRRKNIELMNNNLFKEKKKEKEKDKEKEEPSYLYLIISQNPRNRNWVGMVNTLAGRKIGNQFDIQVPFYSKKNLRYLIQKFTNYERIFRMNSFCSFYSDCKQPSSRDQFTSNFDNTAKKQNKNKNFQNPIIESPKDQLYIQKMELIENKDHLLIFSNNNYKTKNFQIDKKLVSKSPIDYKKILFIFGITNAFLILLIYFIFQNKKNRKYNLELIEKYLTLNKNRILQRESNIKSFEIVDVKQTTQKDQNSSKDQNSFEDQNNIQELIELKITSIKPNSITVQWKLLQPIHITNSFQIIMTNISIDFDYAKIYTKNKTIQINSLKANNLYSIKILNHINDQFDIKSKELQFQTLLIPNETISQVQIVEITSSMARIKWEPPTDDNLVDHYETLIFNDQNKAKNTNDEKLTGNYKVNGDDNEKDNQNHLSENQKKNQISEENKPIKTVNSIIKRCKITDLKPESPYFFQIKSINKNGTQFFSRINHFQTKKIDLSIFNRPDKITKINEVEIKEDQSSIWTKTLKFGEKILIYELKIQKSQNKSNNEEKIYPSILTKFKIPAISLDQQYDFNIDAIVKKTVFMNKRMSNYGNVFNNRKKKKSELFQIQEMEILTSSACIEWGTPNDKGYKIDFYEIYLYLFDNSSKKTNYLKNKKLNHQILKHFNFKIQKPKIIKTYLPTCKITKLKPYKIYYFKIRAHNRYGYSDFSELRSFETFKKIYYQKQRIKQIFLITTTQLKIECTNFKSFSPPFDYLEMSICPNYEVENEVPCKIIRSSNFYFQIPYLQLEENYIFSIKKRSINKNIFMTESYLNPNISARIINSIKIIKVTSNSVNIRWEKSYENDLMIDFYVIQLQFMNNQTGNNGHSKELKTLNQEANKSDIFISFSTRTKISNLKQDQTYSIRIRTHIKTGFTNFSESKYFKTKRPIPTPIQQIKAIPLLSNQNLIKWTKPNDNGYKIDFYEVNIFSNVDNKVDKPDNFTYFSKHPNTLLSVNNLQPNQNYLIKIRSHNKFGFSPFSKTFNFKTKSILTNIHLKK</sequence>
<keyword evidence="2" id="KW-0812">Transmembrane</keyword>
<keyword evidence="6" id="KW-1185">Reference proteome</keyword>
<evidence type="ECO:0000313" key="5">
    <source>
        <dbReference type="EMBL" id="KAJ6237223.1"/>
    </source>
</evidence>
<evidence type="ECO:0000256" key="2">
    <source>
        <dbReference type="SAM" id="Phobius"/>
    </source>
</evidence>
<gene>
    <name evidence="5" type="ORF">M0813_26778</name>
</gene>
<feature type="domain" description="Fibronectin type-III" evidence="4">
    <location>
        <begin position="748"/>
        <end position="865"/>
    </location>
</feature>
<feature type="chain" id="PRO_5046498682" evidence="3">
    <location>
        <begin position="21"/>
        <end position="1183"/>
    </location>
</feature>
<feature type="signal peptide" evidence="3">
    <location>
        <begin position="1"/>
        <end position="20"/>
    </location>
</feature>
<feature type="region of interest" description="Disordered" evidence="1">
    <location>
        <begin position="553"/>
        <end position="587"/>
    </location>
</feature>
<reference evidence="5" key="1">
    <citation type="submission" date="2022-08" db="EMBL/GenBank/DDBJ databases">
        <title>Novel sulfate-reducing endosymbionts in the free-living metamonad Anaeramoeba.</title>
        <authorList>
            <person name="Jerlstrom-Hultqvist J."/>
            <person name="Cepicka I."/>
            <person name="Gallot-Lavallee L."/>
            <person name="Salas-Leiva D."/>
            <person name="Curtis B.A."/>
            <person name="Zahonova K."/>
            <person name="Pipaliya S."/>
            <person name="Dacks J."/>
            <person name="Roger A.J."/>
        </authorList>
    </citation>
    <scope>NUCLEOTIDE SEQUENCE</scope>
    <source>
        <strain evidence="5">Schooner1</strain>
    </source>
</reference>
<dbReference type="Proteomes" id="UP001150062">
    <property type="component" value="Unassembled WGS sequence"/>
</dbReference>
<protein>
    <submittedName>
        <fullName evidence="5">Fibronectin type iii domain-containing 3ba-related</fullName>
    </submittedName>
</protein>
<name>A0ABQ8XX88_9EUKA</name>
<keyword evidence="3" id="KW-0732">Signal</keyword>
<dbReference type="SUPFAM" id="SSF49265">
    <property type="entry name" value="Fibronectin type III"/>
    <property type="match status" value="3"/>
</dbReference>
<feature type="transmembrane region" description="Helical" evidence="2">
    <location>
        <begin position="332"/>
        <end position="351"/>
    </location>
</feature>
<dbReference type="InterPro" id="IPR013783">
    <property type="entry name" value="Ig-like_fold"/>
</dbReference>
<dbReference type="InterPro" id="IPR050713">
    <property type="entry name" value="RTP_Phos/Ushers"/>
</dbReference>
<evidence type="ECO:0000259" key="4">
    <source>
        <dbReference type="PROSITE" id="PS50853"/>
    </source>
</evidence>
<dbReference type="PANTHER" id="PTHR46957">
    <property type="entry name" value="CYTOKINE RECEPTOR"/>
    <property type="match status" value="1"/>
</dbReference>
<evidence type="ECO:0000256" key="1">
    <source>
        <dbReference type="SAM" id="MobiDB-lite"/>
    </source>
</evidence>
<dbReference type="EMBL" id="JAOAOG010000239">
    <property type="protein sequence ID" value="KAJ6237223.1"/>
    <property type="molecule type" value="Genomic_DNA"/>
</dbReference>
<proteinExistence type="predicted"/>
<dbReference type="InterPro" id="IPR036116">
    <property type="entry name" value="FN3_sf"/>
</dbReference>
<accession>A0ABQ8XX88</accession>
<evidence type="ECO:0000256" key="3">
    <source>
        <dbReference type="SAM" id="SignalP"/>
    </source>
</evidence>
<dbReference type="InterPro" id="IPR003961">
    <property type="entry name" value="FN3_dom"/>
</dbReference>
<dbReference type="Pfam" id="PF00041">
    <property type="entry name" value="fn3"/>
    <property type="match status" value="4"/>
</dbReference>
<dbReference type="SMART" id="SM00060">
    <property type="entry name" value="FN3"/>
    <property type="match status" value="4"/>
</dbReference>
<evidence type="ECO:0000313" key="6">
    <source>
        <dbReference type="Proteomes" id="UP001150062"/>
    </source>
</evidence>
<feature type="compositionally biased region" description="Basic and acidic residues" evidence="1">
    <location>
        <begin position="565"/>
        <end position="587"/>
    </location>
</feature>
<keyword evidence="2" id="KW-0472">Membrane</keyword>
<keyword evidence="2" id="KW-1133">Transmembrane helix</keyword>
<dbReference type="PANTHER" id="PTHR46957:SF3">
    <property type="entry name" value="CYTOKINE RECEPTOR"/>
    <property type="match status" value="1"/>
</dbReference>
<comment type="caution">
    <text evidence="5">The sequence shown here is derived from an EMBL/GenBank/DDBJ whole genome shotgun (WGS) entry which is preliminary data.</text>
</comment>
<feature type="domain" description="Fibronectin type-III" evidence="4">
    <location>
        <begin position="1075"/>
        <end position="1175"/>
    </location>
</feature>
<feature type="domain" description="Fibronectin type-III" evidence="4">
    <location>
        <begin position="966"/>
        <end position="1074"/>
    </location>
</feature>
<dbReference type="CDD" id="cd00063">
    <property type="entry name" value="FN3"/>
    <property type="match status" value="4"/>
</dbReference>
<organism evidence="5 6">
    <name type="scientific">Anaeramoeba flamelloides</name>
    <dbReference type="NCBI Taxonomy" id="1746091"/>
    <lineage>
        <taxon>Eukaryota</taxon>
        <taxon>Metamonada</taxon>
        <taxon>Anaeramoebidae</taxon>
        <taxon>Anaeramoeba</taxon>
    </lineage>
</organism>
<dbReference type="PROSITE" id="PS50853">
    <property type="entry name" value="FN3"/>
    <property type="match status" value="3"/>
</dbReference>